<dbReference type="Proteomes" id="UP001163846">
    <property type="component" value="Unassembled WGS sequence"/>
</dbReference>
<reference evidence="2" key="1">
    <citation type="submission" date="2022-08" db="EMBL/GenBank/DDBJ databases">
        <authorList>
            <consortium name="DOE Joint Genome Institute"/>
            <person name="Min B."/>
            <person name="Riley R."/>
            <person name="Sierra-Patev S."/>
            <person name="Naranjo-Ortiz M."/>
            <person name="Looney B."/>
            <person name="Konkel Z."/>
            <person name="Slot J.C."/>
            <person name="Sakamoto Y."/>
            <person name="Steenwyk J.L."/>
            <person name="Rokas A."/>
            <person name="Carro J."/>
            <person name="Camarero S."/>
            <person name="Ferreira P."/>
            <person name="Molpeceres G."/>
            <person name="Ruiz-Duenas F.J."/>
            <person name="Serrano A."/>
            <person name="Henrissat B."/>
            <person name="Drula E."/>
            <person name="Hughes K.W."/>
            <person name="Mata J.L."/>
            <person name="Ishikawa N.K."/>
            <person name="Vargas-Isla R."/>
            <person name="Ushijima S."/>
            <person name="Smith C.A."/>
            <person name="Ahrendt S."/>
            <person name="Andreopoulos W."/>
            <person name="He G."/>
            <person name="Labutti K."/>
            <person name="Lipzen A."/>
            <person name="Ng V."/>
            <person name="Sandor L."/>
            <person name="Barry K."/>
            <person name="Martinez A.T."/>
            <person name="Xiao Y."/>
            <person name="Gibbons J.G."/>
            <person name="Terashima K."/>
            <person name="Hibbett D.S."/>
            <person name="Grigoriev I.V."/>
        </authorList>
    </citation>
    <scope>NUCLEOTIDE SEQUENCE</scope>
    <source>
        <strain evidence="2">TFB9207</strain>
    </source>
</reference>
<feature type="region of interest" description="Disordered" evidence="1">
    <location>
        <begin position="111"/>
        <end position="150"/>
    </location>
</feature>
<evidence type="ECO:0000256" key="1">
    <source>
        <dbReference type="SAM" id="MobiDB-lite"/>
    </source>
</evidence>
<organism evidence="2 3">
    <name type="scientific">Lentinula raphanica</name>
    <dbReference type="NCBI Taxonomy" id="153919"/>
    <lineage>
        <taxon>Eukaryota</taxon>
        <taxon>Fungi</taxon>
        <taxon>Dikarya</taxon>
        <taxon>Basidiomycota</taxon>
        <taxon>Agaricomycotina</taxon>
        <taxon>Agaricomycetes</taxon>
        <taxon>Agaricomycetidae</taxon>
        <taxon>Agaricales</taxon>
        <taxon>Marasmiineae</taxon>
        <taxon>Omphalotaceae</taxon>
        <taxon>Lentinula</taxon>
    </lineage>
</organism>
<gene>
    <name evidence="2" type="ORF">F5878DRAFT_645849</name>
</gene>
<name>A0AA38NZY6_9AGAR</name>
<evidence type="ECO:0000313" key="3">
    <source>
        <dbReference type="Proteomes" id="UP001163846"/>
    </source>
</evidence>
<sequence length="330" mass="37351">MNGNPLASLRLQLSHSRASKPEQKEAIHQICIERLDVYTVLPQGSIGFYERKNDRSEVLCDVTTLSELLRFSGYLPLISAALKADNDARVPVGTPKTPWMRDSWSWLELEDKGNGERDPDDEEFENQATGGAFSTLEDRSSPSFRRRSPWVQSGKPLNLRLLWPFSAAVLLVPFRRLNNRDNWSRLWAWDDETLELLNPWRGKSKALRRISGFRNSVSPLSKLPNHEEAPSDLFITCSYGMNHVQYTLTNELLKKQLGLRIPFPDTSFVTVIFNIPPTFSCGRVDVVGHPKPSTLFACVLLSGTLQSSLFLNNLIPFLSVQKGHQVFIAL</sequence>
<dbReference type="AlphaFoldDB" id="A0AA38NZY6"/>
<accession>A0AA38NZY6</accession>
<keyword evidence="3" id="KW-1185">Reference proteome</keyword>
<comment type="caution">
    <text evidence="2">The sequence shown here is derived from an EMBL/GenBank/DDBJ whole genome shotgun (WGS) entry which is preliminary data.</text>
</comment>
<protein>
    <submittedName>
        <fullName evidence="2">Uncharacterized protein</fullName>
    </submittedName>
</protein>
<proteinExistence type="predicted"/>
<evidence type="ECO:0000313" key="2">
    <source>
        <dbReference type="EMBL" id="KAJ3833548.1"/>
    </source>
</evidence>
<dbReference type="EMBL" id="MU806674">
    <property type="protein sequence ID" value="KAJ3833548.1"/>
    <property type="molecule type" value="Genomic_DNA"/>
</dbReference>